<keyword evidence="1" id="KW-0732">Signal</keyword>
<dbReference type="Proteomes" id="UP000061603">
    <property type="component" value="Chromosome"/>
</dbReference>
<keyword evidence="3" id="KW-1185">Reference proteome</keyword>
<gene>
    <name evidence="2" type="ORF">PG1C_03350</name>
</gene>
<feature type="signal peptide" evidence="1">
    <location>
        <begin position="1"/>
        <end position="23"/>
    </location>
</feature>
<sequence>MLNHKTCAVILSLTGAAFSVVPAEVKAATSNTAVPSIPSIPLIVMPKFPPRRAPLAPPVVNDVSRAYEFRTQLLGSPQCQRFAMESDTVFLNGALDDAQKADKLKALGAQAQASDCLAPAAAH</sequence>
<feature type="chain" id="PRO_5002178473" evidence="1">
    <location>
        <begin position="24"/>
        <end position="123"/>
    </location>
</feature>
<evidence type="ECO:0000313" key="2">
    <source>
        <dbReference type="EMBL" id="AJP47762.1"/>
    </source>
</evidence>
<dbReference type="RefSeq" id="WP_202636024.1">
    <property type="nucleotide sequence ID" value="NZ_CP010554.1"/>
</dbReference>
<evidence type="ECO:0000256" key="1">
    <source>
        <dbReference type="SAM" id="SignalP"/>
    </source>
</evidence>
<dbReference type="AlphaFoldDB" id="A0A0C5IYE6"/>
<protein>
    <submittedName>
        <fullName evidence="2">Uncharacterized protein</fullName>
    </submittedName>
</protein>
<reference evidence="2 3" key="1">
    <citation type="journal article" date="2015" name="Genome Announc.">
        <title>Complete Genome Sequence of a Novel Bacterium within the Family Rhodocyclaceae That Degrades Polycyclic Aromatic Hydrocarbons.</title>
        <authorList>
            <person name="Singleton D.R."/>
            <person name="Dickey A.N."/>
            <person name="Scholl E.H."/>
            <person name="Wright F.A."/>
            <person name="Aitken M.D."/>
        </authorList>
    </citation>
    <scope>NUCLEOTIDE SEQUENCE [LARGE SCALE GENOMIC DNA]</scope>
    <source>
        <strain evidence="3">PG1-Ca6</strain>
    </source>
</reference>
<name>A0A0C5IYE6_9PROT</name>
<dbReference type="KEGG" id="rbu:PG1C_03350"/>
<evidence type="ECO:0000313" key="3">
    <source>
        <dbReference type="Proteomes" id="UP000061603"/>
    </source>
</evidence>
<organism evidence="2 3">
    <name type="scientific">Rugosibacter aromaticivorans</name>
    <dbReference type="NCBI Taxonomy" id="1565605"/>
    <lineage>
        <taxon>Bacteria</taxon>
        <taxon>Pseudomonadati</taxon>
        <taxon>Pseudomonadota</taxon>
        <taxon>Betaproteobacteria</taxon>
        <taxon>Nitrosomonadales</taxon>
        <taxon>Sterolibacteriaceae</taxon>
        <taxon>Rugosibacter</taxon>
    </lineage>
</organism>
<accession>A0A0C5IYE6</accession>
<proteinExistence type="predicted"/>
<dbReference type="EMBL" id="CP010554">
    <property type="protein sequence ID" value="AJP47762.1"/>
    <property type="molecule type" value="Genomic_DNA"/>
</dbReference>
<dbReference type="HOGENOM" id="CLU_2013457_0_0_4"/>